<name>J0DA94_AURST</name>
<proteinExistence type="predicted"/>
<dbReference type="PANTHER" id="PTHR43283:SF3">
    <property type="entry name" value="BETA-LACTAMASE FAMILY PROTEIN (AFU_ORTHOLOGUE AFUA_5G07500)"/>
    <property type="match status" value="1"/>
</dbReference>
<dbReference type="Proteomes" id="UP000006514">
    <property type="component" value="Unassembled WGS sequence"/>
</dbReference>
<organism evidence="2 3">
    <name type="scientific">Auricularia subglabra (strain TFB-10046 / SS5)</name>
    <name type="common">White-rot fungus</name>
    <name type="synonym">Auricularia delicata (strain TFB10046)</name>
    <dbReference type="NCBI Taxonomy" id="717982"/>
    <lineage>
        <taxon>Eukaryota</taxon>
        <taxon>Fungi</taxon>
        <taxon>Dikarya</taxon>
        <taxon>Basidiomycota</taxon>
        <taxon>Agaricomycotina</taxon>
        <taxon>Agaricomycetes</taxon>
        <taxon>Auriculariales</taxon>
        <taxon>Auriculariaceae</taxon>
        <taxon>Auricularia</taxon>
    </lineage>
</organism>
<dbReference type="OMA" id="FPSASMK"/>
<protein>
    <submittedName>
        <fullName evidence="2">Beta-lactamase</fullName>
    </submittedName>
</protein>
<dbReference type="InterPro" id="IPR001466">
    <property type="entry name" value="Beta-lactam-related"/>
</dbReference>
<dbReference type="eggNOG" id="ENOG502QQGR">
    <property type="taxonomic scope" value="Eukaryota"/>
</dbReference>
<evidence type="ECO:0000313" key="2">
    <source>
        <dbReference type="EMBL" id="EJD37014.1"/>
    </source>
</evidence>
<dbReference type="AlphaFoldDB" id="J0DA94"/>
<gene>
    <name evidence="2" type="ORF">AURDEDRAFT_188205</name>
</gene>
<dbReference type="InParanoid" id="J0DA94"/>
<reference evidence="3" key="1">
    <citation type="journal article" date="2012" name="Science">
        <title>The Paleozoic origin of enzymatic lignin decomposition reconstructed from 31 fungal genomes.</title>
        <authorList>
            <person name="Floudas D."/>
            <person name="Binder M."/>
            <person name="Riley R."/>
            <person name="Barry K."/>
            <person name="Blanchette R.A."/>
            <person name="Henrissat B."/>
            <person name="Martinez A.T."/>
            <person name="Otillar R."/>
            <person name="Spatafora J.W."/>
            <person name="Yadav J.S."/>
            <person name="Aerts A."/>
            <person name="Benoit I."/>
            <person name="Boyd A."/>
            <person name="Carlson A."/>
            <person name="Copeland A."/>
            <person name="Coutinho P.M."/>
            <person name="de Vries R.P."/>
            <person name="Ferreira P."/>
            <person name="Findley K."/>
            <person name="Foster B."/>
            <person name="Gaskell J."/>
            <person name="Glotzer D."/>
            <person name="Gorecki P."/>
            <person name="Heitman J."/>
            <person name="Hesse C."/>
            <person name="Hori C."/>
            <person name="Igarashi K."/>
            <person name="Jurgens J.A."/>
            <person name="Kallen N."/>
            <person name="Kersten P."/>
            <person name="Kohler A."/>
            <person name="Kuees U."/>
            <person name="Kumar T.K.A."/>
            <person name="Kuo A."/>
            <person name="LaButti K."/>
            <person name="Larrondo L.F."/>
            <person name="Lindquist E."/>
            <person name="Ling A."/>
            <person name="Lombard V."/>
            <person name="Lucas S."/>
            <person name="Lundell T."/>
            <person name="Martin R."/>
            <person name="McLaughlin D.J."/>
            <person name="Morgenstern I."/>
            <person name="Morin E."/>
            <person name="Murat C."/>
            <person name="Nagy L.G."/>
            <person name="Nolan M."/>
            <person name="Ohm R.A."/>
            <person name="Patyshakuliyeva A."/>
            <person name="Rokas A."/>
            <person name="Ruiz-Duenas F.J."/>
            <person name="Sabat G."/>
            <person name="Salamov A."/>
            <person name="Samejima M."/>
            <person name="Schmutz J."/>
            <person name="Slot J.C."/>
            <person name="St John F."/>
            <person name="Stenlid J."/>
            <person name="Sun H."/>
            <person name="Sun S."/>
            <person name="Syed K."/>
            <person name="Tsang A."/>
            <person name="Wiebenga A."/>
            <person name="Young D."/>
            <person name="Pisabarro A."/>
            <person name="Eastwood D.C."/>
            <person name="Martin F."/>
            <person name="Cullen D."/>
            <person name="Grigoriev I.V."/>
            <person name="Hibbett D.S."/>
        </authorList>
    </citation>
    <scope>NUCLEOTIDE SEQUENCE [LARGE SCALE GENOMIC DNA]</scope>
    <source>
        <strain evidence="3">TFB10046</strain>
    </source>
</reference>
<sequence length="405" mass="42467">MSLAADVQSILKKAVTAPNGPAGLVYGAIDAKGSTLVLEAAGLRALGGEEPMTTDAFFALCSMTKLLTTIAAMQLVEQGKLALDDPIHAILPEIRAVGQLMPDGSVSTPARPEHTEKITLRMLLTHTAGFGYAIFHPQLAAYQRASGGSDELSGLREGTLGLPLAHEPGTRWMYSIGVDWAGEAVSRVSGLRLGDYLKQNLFAPLGIDEEITFHLTPDQAGLLAAMHGRGEDGVLQVMDHPPFVHDAPWESGGGGAIGTLRAYLTVLAVLLNGGVGPNGARILTEDTVKSMFINQVPEGMPGLGETIIPGRPELTYPVTTPPGVRTGWGLSFELNLASTSPPGDPLPSGRSAHTGAWAGLANLYYTVDPTKGVATLIMSQSVPFFDPAVTGPFLEAEKAVYASIN</sequence>
<dbReference type="PANTHER" id="PTHR43283">
    <property type="entry name" value="BETA-LACTAMASE-RELATED"/>
    <property type="match status" value="1"/>
</dbReference>
<dbReference type="SUPFAM" id="SSF56601">
    <property type="entry name" value="beta-lactamase/transpeptidase-like"/>
    <property type="match status" value="1"/>
</dbReference>
<feature type="domain" description="Beta-lactamase-related" evidence="1">
    <location>
        <begin position="32"/>
        <end position="388"/>
    </location>
</feature>
<evidence type="ECO:0000259" key="1">
    <source>
        <dbReference type="Pfam" id="PF00144"/>
    </source>
</evidence>
<dbReference type="OrthoDB" id="428260at2759"/>
<dbReference type="EMBL" id="JH687849">
    <property type="protein sequence ID" value="EJD37014.1"/>
    <property type="molecule type" value="Genomic_DNA"/>
</dbReference>
<accession>J0DA94</accession>
<dbReference type="InterPro" id="IPR012338">
    <property type="entry name" value="Beta-lactam/transpept-like"/>
</dbReference>
<dbReference type="Pfam" id="PF00144">
    <property type="entry name" value="Beta-lactamase"/>
    <property type="match status" value="1"/>
</dbReference>
<keyword evidence="3" id="KW-1185">Reference proteome</keyword>
<dbReference type="KEGG" id="adl:AURDEDRAFT_188205"/>
<evidence type="ECO:0000313" key="3">
    <source>
        <dbReference type="Proteomes" id="UP000006514"/>
    </source>
</evidence>
<dbReference type="InterPro" id="IPR050789">
    <property type="entry name" value="Diverse_Enzym_Activities"/>
</dbReference>
<dbReference type="Gene3D" id="3.40.710.10">
    <property type="entry name" value="DD-peptidase/beta-lactamase superfamily"/>
    <property type="match status" value="1"/>
</dbReference>